<comment type="caution">
    <text evidence="1">The sequence shown here is derived from an EMBL/GenBank/DDBJ whole genome shotgun (WGS) entry which is preliminary data.</text>
</comment>
<protein>
    <submittedName>
        <fullName evidence="1">Uncharacterized protein</fullName>
    </submittedName>
</protein>
<evidence type="ECO:0000313" key="1">
    <source>
        <dbReference type="EMBL" id="GKX67032.1"/>
    </source>
</evidence>
<keyword evidence="2" id="KW-1185">Reference proteome</keyword>
<dbReference type="EMBL" id="BROD01000001">
    <property type="protein sequence ID" value="GKX67032.1"/>
    <property type="molecule type" value="Genomic_DNA"/>
</dbReference>
<gene>
    <name evidence="1" type="ORF">rsdtw13_22900</name>
</gene>
<sequence>MKKKKSIVLLLIGIISLSLVIYFGSNAIKNSLNEPTTSTTAADNKSKQEVTAQGKQDDSKGKPEATDSKNSDSSKQEASKENQDKKEDKQTTTDTSKKATNNNNVAKSSGVKTEDKTQTNTASKSSDTAAKKPAEVVYFTIIDDVHDGKILLNTSVNFDGSLTLEDYMNKLIGDQKHRIVNGYVSSMFDLKERGDGPLSGWVYYLNGVKPGYGISDCTPKAGDKIVWKYVKDGVNN</sequence>
<proteinExistence type="predicted"/>
<organism evidence="1 2">
    <name type="scientific">Inconstantimicrobium mannanitabidum</name>
    <dbReference type="NCBI Taxonomy" id="1604901"/>
    <lineage>
        <taxon>Bacteria</taxon>
        <taxon>Bacillati</taxon>
        <taxon>Bacillota</taxon>
        <taxon>Clostridia</taxon>
        <taxon>Eubacteriales</taxon>
        <taxon>Clostridiaceae</taxon>
        <taxon>Inconstantimicrobium</taxon>
    </lineage>
</organism>
<reference evidence="1" key="1">
    <citation type="journal article" date="2025" name="Int. J. Syst. Evol. Microbiol.">
        <title>Inconstantimicrobium mannanitabidum sp. nov., a novel member of the family Clostridiaceae isolated from anoxic soil under the treatment of reductive soil disinfestation.</title>
        <authorList>
            <person name="Ueki A."/>
            <person name="Tonouchi A."/>
            <person name="Honma S."/>
            <person name="Kaku N."/>
            <person name="Ueki K."/>
        </authorList>
    </citation>
    <scope>NUCLEOTIDE SEQUENCE</scope>
    <source>
        <strain evidence="1">TW13</strain>
    </source>
</reference>
<accession>A0ACB5RCZ4</accession>
<name>A0ACB5RCZ4_9CLOT</name>
<dbReference type="Proteomes" id="UP001058074">
    <property type="component" value="Unassembled WGS sequence"/>
</dbReference>
<evidence type="ECO:0000313" key="2">
    <source>
        <dbReference type="Proteomes" id="UP001058074"/>
    </source>
</evidence>